<accession>A0A2Z4Y334</accession>
<dbReference type="AlphaFoldDB" id="A0A2Z4Y334"/>
<reference evidence="2 3" key="1">
    <citation type="submission" date="2018-05" db="EMBL/GenBank/DDBJ databases">
        <title>A metagenomic window into the 2 km-deep terrestrial subsurface aquifer revealed taxonomically and functionally diverse microbial community comprising novel uncultured bacterial lineages.</title>
        <authorList>
            <person name="Kadnikov V.V."/>
            <person name="Mardanov A.V."/>
            <person name="Beletsky A.V."/>
            <person name="Banks D."/>
            <person name="Pimenov N.V."/>
            <person name="Frank Y.A."/>
            <person name="Karnachuk O.V."/>
            <person name="Ravin N.V."/>
        </authorList>
    </citation>
    <scope>NUCLEOTIDE SEQUENCE [LARGE SCALE GENOMIC DNA]</scope>
    <source>
        <strain evidence="2">BY</strain>
    </source>
</reference>
<dbReference type="Gene3D" id="2.50.20.10">
    <property type="entry name" value="Lipoprotein localisation LolA/LolB/LppX"/>
    <property type="match status" value="1"/>
</dbReference>
<dbReference type="Proteomes" id="UP000262583">
    <property type="component" value="Chromosome"/>
</dbReference>
<sequence length="248" mass="27996">MNRRTKFSLAVVGILIAWATAQAGTSSPEVSQALAEIEKAYAQVPGFQAEVTTRHQTQESDVVATRVLTVSKKFGWKIVDWVGDQRREIINDFRTNYVYLREQKKVLKLTATSPELEQEFRKPVVELNPVFLLDRNSLRLVSTEEFEGEPVYHFSGTTTTQMMQRGKPVTVEVDAWVSRHDGIPRKTVEKIGNAKGTTIYRRVSIRPDLTAEDFHFQKPQDVAELSIPLGEAETVAEEEKTTGNTKSN</sequence>
<protein>
    <recommendedName>
        <fullName evidence="4">Outer membrane lipoprotein carrier protein LolA</fullName>
    </recommendedName>
</protein>
<evidence type="ECO:0000313" key="3">
    <source>
        <dbReference type="Proteomes" id="UP000262583"/>
    </source>
</evidence>
<dbReference type="KEGG" id="schv:BRCON_0727"/>
<feature type="signal peptide" evidence="1">
    <location>
        <begin position="1"/>
        <end position="23"/>
    </location>
</feature>
<proteinExistence type="predicted"/>
<gene>
    <name evidence="2" type="ORF">BRCON_0727</name>
</gene>
<evidence type="ECO:0000313" key="2">
    <source>
        <dbReference type="EMBL" id="AXA35504.1"/>
    </source>
</evidence>
<feature type="chain" id="PRO_5016421416" description="Outer membrane lipoprotein carrier protein LolA" evidence="1">
    <location>
        <begin position="24"/>
        <end position="248"/>
    </location>
</feature>
<name>A0A2Z4Y334_SUMC1</name>
<keyword evidence="1" id="KW-0732">Signal</keyword>
<evidence type="ECO:0000256" key="1">
    <source>
        <dbReference type="SAM" id="SignalP"/>
    </source>
</evidence>
<evidence type="ECO:0008006" key="4">
    <source>
        <dbReference type="Google" id="ProtNLM"/>
    </source>
</evidence>
<dbReference type="EMBL" id="CP030759">
    <property type="protein sequence ID" value="AXA35504.1"/>
    <property type="molecule type" value="Genomic_DNA"/>
</dbReference>
<organism evidence="2 3">
    <name type="scientific">Sumerlaea chitinivorans</name>
    <dbReference type="NCBI Taxonomy" id="2250252"/>
    <lineage>
        <taxon>Bacteria</taxon>
        <taxon>Candidatus Sumerlaeota</taxon>
        <taxon>Candidatus Sumerlaeia</taxon>
        <taxon>Candidatus Sumerlaeales</taxon>
        <taxon>Candidatus Sumerlaeaceae</taxon>
        <taxon>Candidatus Sumerlaea</taxon>
    </lineage>
</organism>